<dbReference type="InterPro" id="IPR036021">
    <property type="entry name" value="Tungsten_al_ferr_oxy-like_C"/>
</dbReference>
<dbReference type="Gene3D" id="1.10.569.10">
    <property type="entry name" value="Aldehyde Ferredoxin Oxidoreductase Protein, subunit A, domain 2"/>
    <property type="match status" value="1"/>
</dbReference>
<comment type="similarity">
    <text evidence="2">Belongs to the AOR/FOR family.</text>
</comment>
<dbReference type="AlphaFoldDB" id="B6WUD8"/>
<dbReference type="Proteomes" id="UP000003676">
    <property type="component" value="Unassembled WGS sequence"/>
</dbReference>
<protein>
    <submittedName>
        <fullName evidence="10">Aldehyde ferredoxin oxidoreductase, tungsten cofactor-binding domain protein</fullName>
    </submittedName>
</protein>
<evidence type="ECO:0000256" key="5">
    <source>
        <dbReference type="ARBA" id="ARBA00023002"/>
    </source>
</evidence>
<gene>
    <name evidence="10" type="ORF">DESPIG_01696</name>
</gene>
<dbReference type="PANTHER" id="PTHR30038">
    <property type="entry name" value="ALDEHYDE FERREDOXIN OXIDOREDUCTASE"/>
    <property type="match status" value="1"/>
</dbReference>
<dbReference type="SUPFAM" id="SSF56228">
    <property type="entry name" value="Aldehyde ferredoxin oxidoreductase, N-terminal domain"/>
    <property type="match status" value="1"/>
</dbReference>
<reference evidence="10 11" key="1">
    <citation type="submission" date="2008-10" db="EMBL/GenBank/DDBJ databases">
        <title>Draft genome sequence of Desulvovibrio piger (ATCC 29098).</title>
        <authorList>
            <person name="Sudarsanam P."/>
            <person name="Ley R."/>
            <person name="Guruge J."/>
            <person name="Turnbaugh P.J."/>
            <person name="Mahowald M."/>
            <person name="Liep D."/>
            <person name="Gordon J."/>
        </authorList>
    </citation>
    <scope>NUCLEOTIDE SEQUENCE [LARGE SCALE GENOMIC DNA]</scope>
    <source>
        <strain evidence="10 11">ATCC 29098</strain>
    </source>
</reference>
<proteinExistence type="inferred from homology"/>
<evidence type="ECO:0000256" key="3">
    <source>
        <dbReference type="ARBA" id="ARBA00022485"/>
    </source>
</evidence>
<dbReference type="SMART" id="SM00790">
    <property type="entry name" value="AFOR_N"/>
    <property type="match status" value="1"/>
</dbReference>
<evidence type="ECO:0000256" key="8">
    <source>
        <dbReference type="ARBA" id="ARBA00049934"/>
    </source>
</evidence>
<dbReference type="GO" id="GO:0046872">
    <property type="term" value="F:metal ion binding"/>
    <property type="evidence" value="ECO:0007669"/>
    <property type="project" value="UniProtKB-KW"/>
</dbReference>
<dbReference type="HOGENOM" id="CLU_020364_1_0_7"/>
<dbReference type="SUPFAM" id="SSF48310">
    <property type="entry name" value="Aldehyde ferredoxin oxidoreductase, C-terminal domains"/>
    <property type="match status" value="1"/>
</dbReference>
<dbReference type="GO" id="GO:0051539">
    <property type="term" value="F:4 iron, 4 sulfur cluster binding"/>
    <property type="evidence" value="ECO:0007669"/>
    <property type="project" value="UniProtKB-KW"/>
</dbReference>
<dbReference type="EMBL" id="ABXU01000050">
    <property type="protein sequence ID" value="EEB33406.1"/>
    <property type="molecule type" value="Genomic_DNA"/>
</dbReference>
<comment type="cofactor">
    <cofactor evidence="8">
        <name>tungstopterin</name>
        <dbReference type="ChEBI" id="CHEBI:30402"/>
    </cofactor>
</comment>
<comment type="caution">
    <text evidence="10">The sequence shown here is derived from an EMBL/GenBank/DDBJ whole genome shotgun (WGS) entry which is preliminary data.</text>
</comment>
<organism evidence="10 11">
    <name type="scientific">Desulfovibrio piger ATCC 29098</name>
    <dbReference type="NCBI Taxonomy" id="411464"/>
    <lineage>
        <taxon>Bacteria</taxon>
        <taxon>Pseudomonadati</taxon>
        <taxon>Thermodesulfobacteriota</taxon>
        <taxon>Desulfovibrionia</taxon>
        <taxon>Desulfovibrionales</taxon>
        <taxon>Desulfovibrionaceae</taxon>
        <taxon>Desulfovibrio</taxon>
    </lineage>
</organism>
<keyword evidence="4" id="KW-0479">Metal-binding</keyword>
<dbReference type="InterPro" id="IPR013984">
    <property type="entry name" value="Ald_Fedxn_OxRdtase_dom2"/>
</dbReference>
<keyword evidence="5" id="KW-0560">Oxidoreductase</keyword>
<dbReference type="Pfam" id="PF01314">
    <property type="entry name" value="AFOR_C"/>
    <property type="match status" value="1"/>
</dbReference>
<reference evidence="10 11" key="2">
    <citation type="submission" date="2008-10" db="EMBL/GenBank/DDBJ databases">
        <authorList>
            <person name="Fulton L."/>
            <person name="Clifton S."/>
            <person name="Fulton B."/>
            <person name="Xu J."/>
            <person name="Minx P."/>
            <person name="Pepin K.H."/>
            <person name="Johnson M."/>
            <person name="Bhonagiri V."/>
            <person name="Nash W.E."/>
            <person name="Mardis E.R."/>
            <person name="Wilson R.K."/>
        </authorList>
    </citation>
    <scope>NUCLEOTIDE SEQUENCE [LARGE SCALE GENOMIC DNA]</scope>
    <source>
        <strain evidence="10 11">ATCC 29098</strain>
    </source>
</reference>
<dbReference type="eggNOG" id="COG2414">
    <property type="taxonomic scope" value="Bacteria"/>
</dbReference>
<keyword evidence="7" id="KW-0411">Iron-sulfur</keyword>
<evidence type="ECO:0000256" key="1">
    <source>
        <dbReference type="ARBA" id="ARBA00001966"/>
    </source>
</evidence>
<evidence type="ECO:0000256" key="4">
    <source>
        <dbReference type="ARBA" id="ARBA00022723"/>
    </source>
</evidence>
<evidence type="ECO:0000313" key="10">
    <source>
        <dbReference type="EMBL" id="EEB33406.1"/>
    </source>
</evidence>
<comment type="cofactor">
    <cofactor evidence="1">
        <name>[4Fe-4S] cluster</name>
        <dbReference type="ChEBI" id="CHEBI:49883"/>
    </cofactor>
</comment>
<dbReference type="Gene3D" id="3.60.9.10">
    <property type="entry name" value="Aldehyde ferredoxin oxidoreductase, N-terminal domain"/>
    <property type="match status" value="1"/>
</dbReference>
<dbReference type="Pfam" id="PF02730">
    <property type="entry name" value="AFOR_N"/>
    <property type="match status" value="1"/>
</dbReference>
<dbReference type="InterPro" id="IPR001203">
    <property type="entry name" value="OxRdtase_Ald_Fedxn_C"/>
</dbReference>
<feature type="domain" description="Aldehyde ferredoxin oxidoreductase N-terminal" evidence="9">
    <location>
        <begin position="17"/>
        <end position="225"/>
    </location>
</feature>
<accession>B6WUD8</accession>
<keyword evidence="3" id="KW-0004">4Fe-4S</keyword>
<keyword evidence="6" id="KW-0408">Iron</keyword>
<dbReference type="PANTHER" id="PTHR30038:SF0">
    <property type="entry name" value="TUNGSTEN-CONTAINING ALDEHYDE FERREDOXIN OXIDOREDUCTASE"/>
    <property type="match status" value="1"/>
</dbReference>
<dbReference type="Gene3D" id="1.10.599.10">
    <property type="entry name" value="Aldehyde Ferredoxin Oxidoreductase Protein, subunit A, domain 3"/>
    <property type="match status" value="1"/>
</dbReference>
<evidence type="ECO:0000256" key="6">
    <source>
        <dbReference type="ARBA" id="ARBA00023004"/>
    </source>
</evidence>
<sequence length="597" mass="63309">MDVLLNCLVLHQSKESLMFRFLRVNMATKTCVFEDIPEEYAGLGGRALTSTIVAREVNPICTPLGPHNKLVFAPGLLGATNSPNGNRISVGCKSPLTEGIKEANSGGQPGGHLAKLGIMAIIVEDMATEGEWWQLELSKDSAKLVPSTVAGLNNFDAVAKLVETYGDKCSYVTIGRAGEFKLTAASIAFTDRELRPMRHAGRGGVGAVMGSKGLKAIIINPEGGKNHPLVDEKAFREASKRFAKALTEHPITGKGLAEYGTGVLVNILHEAGGLPTANFSVGQFDKHEGVSGETMNRLTKERGGEGAVAHGCMSGCIIRCSGLFPDKQGKFQSKWPEYETLWSFGPHSGISDIDAVSRFDYMCDDIGVDTIDVGVAVGVAMAGGGIPYGDVEAVKAAMQGISDGTPLGRIIGCGTATTGRVFGVRRVPCVKGQSLPAYDPRAVKGVGVTYATTPMGADHTAGYAVTANILSCGGKVDPLKPEGQVELSRNLQIATASVDSVGLCLFTAFAILDIPDALAAIVDMLNAKYGWQLTGDDVVTLGQRILSTEIDFNRRAGITEAADHLPDFFVDEPVAPHNTTFDISHEELKTVFNWIKK</sequence>
<dbReference type="InterPro" id="IPR051919">
    <property type="entry name" value="W-dependent_AOR"/>
</dbReference>
<evidence type="ECO:0000256" key="7">
    <source>
        <dbReference type="ARBA" id="ARBA00023014"/>
    </source>
</evidence>
<evidence type="ECO:0000256" key="2">
    <source>
        <dbReference type="ARBA" id="ARBA00011032"/>
    </source>
</evidence>
<evidence type="ECO:0000313" key="11">
    <source>
        <dbReference type="Proteomes" id="UP000003676"/>
    </source>
</evidence>
<dbReference type="InterPro" id="IPR036503">
    <property type="entry name" value="Ald_Fedxn_OxRdtase_N_sf"/>
</dbReference>
<dbReference type="InterPro" id="IPR013983">
    <property type="entry name" value="Ald_Fedxn_OxRdtase_N"/>
</dbReference>
<name>B6WUD8_9BACT</name>
<evidence type="ECO:0000259" key="9">
    <source>
        <dbReference type="SMART" id="SM00790"/>
    </source>
</evidence>
<dbReference type="GO" id="GO:0016625">
    <property type="term" value="F:oxidoreductase activity, acting on the aldehyde or oxo group of donors, iron-sulfur protein as acceptor"/>
    <property type="evidence" value="ECO:0007669"/>
    <property type="project" value="InterPro"/>
</dbReference>
<dbReference type="GO" id="GO:0009055">
    <property type="term" value="F:electron transfer activity"/>
    <property type="evidence" value="ECO:0007669"/>
    <property type="project" value="InterPro"/>
</dbReference>
<dbReference type="InterPro" id="IPR013985">
    <property type="entry name" value="Ald_Fedxn_OxRdtase_dom3"/>
</dbReference>
<dbReference type="STRING" id="901.DESPIGER_1750"/>